<dbReference type="InterPro" id="IPR005793">
    <property type="entry name" value="Formyl_trans_C"/>
</dbReference>
<evidence type="ECO:0000259" key="6">
    <source>
        <dbReference type="Pfam" id="PF00551"/>
    </source>
</evidence>
<dbReference type="InterPro" id="IPR044135">
    <property type="entry name" value="Met-tRNA-FMT_C"/>
</dbReference>
<dbReference type="CDD" id="cd08646">
    <property type="entry name" value="FMT_core_Met-tRNA-FMT_N"/>
    <property type="match status" value="1"/>
</dbReference>
<dbReference type="PANTHER" id="PTHR11138">
    <property type="entry name" value="METHIONYL-TRNA FORMYLTRANSFERASE"/>
    <property type="match status" value="1"/>
</dbReference>
<comment type="function">
    <text evidence="5">Attaches a formyl group to the free amino group of methionyl-tRNA(fMet). The formyl group appears to play a dual role in the initiator identity of N-formylmethionyl-tRNA by promoting its recognition by IF2 and preventing the misappropriation of this tRNA by the elongation apparatus.</text>
</comment>
<feature type="domain" description="Formyl transferase N-terminal" evidence="6">
    <location>
        <begin position="1"/>
        <end position="179"/>
    </location>
</feature>
<dbReference type="NCBIfam" id="TIGR00460">
    <property type="entry name" value="fmt"/>
    <property type="match status" value="1"/>
</dbReference>
<dbReference type="EMBL" id="JACRTD010000006">
    <property type="protein sequence ID" value="MBC8585719.1"/>
    <property type="molecule type" value="Genomic_DNA"/>
</dbReference>
<dbReference type="HAMAP" id="MF_00182">
    <property type="entry name" value="Formyl_trans"/>
    <property type="match status" value="1"/>
</dbReference>
<name>A0A926IHA5_9FIRM</name>
<evidence type="ECO:0000313" key="9">
    <source>
        <dbReference type="Proteomes" id="UP000623678"/>
    </source>
</evidence>
<dbReference type="CDD" id="cd08704">
    <property type="entry name" value="Met_tRNA_FMT_C"/>
    <property type="match status" value="1"/>
</dbReference>
<dbReference type="PANTHER" id="PTHR11138:SF5">
    <property type="entry name" value="METHIONYL-TRNA FORMYLTRANSFERASE, MITOCHONDRIAL"/>
    <property type="match status" value="1"/>
</dbReference>
<comment type="catalytic activity">
    <reaction evidence="5">
        <text>L-methionyl-tRNA(fMet) + (6R)-10-formyltetrahydrofolate = N-formyl-L-methionyl-tRNA(fMet) + (6S)-5,6,7,8-tetrahydrofolate + H(+)</text>
        <dbReference type="Rhea" id="RHEA:24380"/>
        <dbReference type="Rhea" id="RHEA-COMP:9952"/>
        <dbReference type="Rhea" id="RHEA-COMP:9953"/>
        <dbReference type="ChEBI" id="CHEBI:15378"/>
        <dbReference type="ChEBI" id="CHEBI:57453"/>
        <dbReference type="ChEBI" id="CHEBI:78530"/>
        <dbReference type="ChEBI" id="CHEBI:78844"/>
        <dbReference type="ChEBI" id="CHEBI:195366"/>
        <dbReference type="EC" id="2.1.2.9"/>
    </reaction>
</comment>
<accession>A0A926IHA5</accession>
<dbReference type="SUPFAM" id="SSF50486">
    <property type="entry name" value="FMT C-terminal domain-like"/>
    <property type="match status" value="1"/>
</dbReference>
<keyword evidence="3 5" id="KW-0808">Transferase</keyword>
<evidence type="ECO:0000256" key="2">
    <source>
        <dbReference type="ARBA" id="ARBA00012261"/>
    </source>
</evidence>
<evidence type="ECO:0000256" key="4">
    <source>
        <dbReference type="ARBA" id="ARBA00022917"/>
    </source>
</evidence>
<dbReference type="Pfam" id="PF02911">
    <property type="entry name" value="Formyl_trans_C"/>
    <property type="match status" value="1"/>
</dbReference>
<dbReference type="AlphaFoldDB" id="A0A926IHA5"/>
<evidence type="ECO:0000256" key="1">
    <source>
        <dbReference type="ARBA" id="ARBA00010699"/>
    </source>
</evidence>
<dbReference type="InterPro" id="IPR041711">
    <property type="entry name" value="Met-tRNA-FMT_N"/>
</dbReference>
<organism evidence="8 9">
    <name type="scientific">Youxingia wuxianensis</name>
    <dbReference type="NCBI Taxonomy" id="2763678"/>
    <lineage>
        <taxon>Bacteria</taxon>
        <taxon>Bacillati</taxon>
        <taxon>Bacillota</taxon>
        <taxon>Clostridia</taxon>
        <taxon>Eubacteriales</taxon>
        <taxon>Oscillospiraceae</taxon>
        <taxon>Youxingia</taxon>
    </lineage>
</organism>
<dbReference type="Pfam" id="PF00551">
    <property type="entry name" value="Formyl_trans_N"/>
    <property type="match status" value="1"/>
</dbReference>
<evidence type="ECO:0000259" key="7">
    <source>
        <dbReference type="Pfam" id="PF02911"/>
    </source>
</evidence>
<dbReference type="InterPro" id="IPR011034">
    <property type="entry name" value="Formyl_transferase-like_C_sf"/>
</dbReference>
<reference evidence="8" key="1">
    <citation type="submission" date="2020-08" db="EMBL/GenBank/DDBJ databases">
        <title>Genome public.</title>
        <authorList>
            <person name="Liu C."/>
            <person name="Sun Q."/>
        </authorList>
    </citation>
    <scope>NUCLEOTIDE SEQUENCE</scope>
    <source>
        <strain evidence="8">NSJ-64</strain>
    </source>
</reference>
<dbReference type="FunFam" id="3.40.50.12230:FF:000001">
    <property type="entry name" value="Methionyl-tRNA formyltransferase"/>
    <property type="match status" value="1"/>
</dbReference>
<dbReference type="GO" id="GO:0004479">
    <property type="term" value="F:methionyl-tRNA formyltransferase activity"/>
    <property type="evidence" value="ECO:0007669"/>
    <property type="project" value="UniProtKB-UniRule"/>
</dbReference>
<comment type="caution">
    <text evidence="8">The sequence shown here is derived from an EMBL/GenBank/DDBJ whole genome shotgun (WGS) entry which is preliminary data.</text>
</comment>
<dbReference type="Gene3D" id="3.40.50.12230">
    <property type="match status" value="1"/>
</dbReference>
<dbReference type="InterPro" id="IPR036477">
    <property type="entry name" value="Formyl_transf_N_sf"/>
</dbReference>
<protein>
    <recommendedName>
        <fullName evidence="2 5">Methionyl-tRNA formyltransferase</fullName>
        <ecNumber evidence="2 5">2.1.2.9</ecNumber>
    </recommendedName>
</protein>
<evidence type="ECO:0000313" key="8">
    <source>
        <dbReference type="EMBL" id="MBC8585719.1"/>
    </source>
</evidence>
<dbReference type="EC" id="2.1.2.9" evidence="2 5"/>
<sequence>MRIVFMGTPDFAAVNLAHLLEEGRQIAGVFTQPDKPVGRKQTLTAPPVKKIALEHNIPVYQPEKIRDGQALEIIKQLLPDIIVVVAYGKILPKEILELPRYGCVNVHGSLLPKYRGAAPIQWSVINGDKLAGVTTMYMAQGLDTGDMILKVCTSIGENETSGELYDRLAHLGAQCLSDTLRMIEQGNAPREKQDEDLATYAPMLDKEIAKLDFTKSAQQVHNLIRGLSPWPVAITWLEGKKMKVHQAVKVSGYQGEPGTVLDDKRLIIGCIDGAVELLSIQMEGGKRMLASDFLRGHPVKKGTKLGLR</sequence>
<comment type="similarity">
    <text evidence="1 5">Belongs to the Fmt family.</text>
</comment>
<dbReference type="InterPro" id="IPR005794">
    <property type="entry name" value="Fmt"/>
</dbReference>
<dbReference type="Proteomes" id="UP000623678">
    <property type="component" value="Unassembled WGS sequence"/>
</dbReference>
<dbReference type="SUPFAM" id="SSF53328">
    <property type="entry name" value="Formyltransferase"/>
    <property type="match status" value="1"/>
</dbReference>
<gene>
    <name evidence="5" type="primary">fmt</name>
    <name evidence="8" type="ORF">H8705_08995</name>
</gene>
<feature type="binding site" evidence="5">
    <location>
        <begin position="109"/>
        <end position="112"/>
    </location>
    <ligand>
        <name>(6S)-5,6,7,8-tetrahydrofolate</name>
        <dbReference type="ChEBI" id="CHEBI:57453"/>
    </ligand>
</feature>
<dbReference type="RefSeq" id="WP_262395436.1">
    <property type="nucleotide sequence ID" value="NZ_JACRTD010000006.1"/>
</dbReference>
<evidence type="ECO:0000256" key="3">
    <source>
        <dbReference type="ARBA" id="ARBA00022679"/>
    </source>
</evidence>
<proteinExistence type="inferred from homology"/>
<keyword evidence="9" id="KW-1185">Reference proteome</keyword>
<dbReference type="InterPro" id="IPR002376">
    <property type="entry name" value="Formyl_transf_N"/>
</dbReference>
<feature type="domain" description="Formyl transferase C-terminal" evidence="7">
    <location>
        <begin position="204"/>
        <end position="297"/>
    </location>
</feature>
<keyword evidence="4 5" id="KW-0648">Protein biosynthesis</keyword>
<evidence type="ECO:0000256" key="5">
    <source>
        <dbReference type="HAMAP-Rule" id="MF_00182"/>
    </source>
</evidence>
<dbReference type="GO" id="GO:0005829">
    <property type="term" value="C:cytosol"/>
    <property type="evidence" value="ECO:0007669"/>
    <property type="project" value="TreeGrafter"/>
</dbReference>